<feature type="transmembrane region" description="Helical" evidence="1">
    <location>
        <begin position="145"/>
        <end position="166"/>
    </location>
</feature>
<organism evidence="3">
    <name type="scientific">Eutreptiella gymnastica</name>
    <dbReference type="NCBI Taxonomy" id="73025"/>
    <lineage>
        <taxon>Eukaryota</taxon>
        <taxon>Discoba</taxon>
        <taxon>Euglenozoa</taxon>
        <taxon>Euglenida</taxon>
        <taxon>Spirocuta</taxon>
        <taxon>Euglenophyceae</taxon>
        <taxon>Eutreptiales</taxon>
        <taxon>Eutreptiaceae</taxon>
        <taxon>Eutreptiella</taxon>
    </lineage>
</organism>
<dbReference type="InterPro" id="IPR005804">
    <property type="entry name" value="FA_desaturase_dom"/>
</dbReference>
<reference evidence="3" key="1">
    <citation type="submission" date="2021-01" db="EMBL/GenBank/DDBJ databases">
        <authorList>
            <person name="Corre E."/>
            <person name="Pelletier E."/>
            <person name="Niang G."/>
            <person name="Scheremetjew M."/>
            <person name="Finn R."/>
            <person name="Kale V."/>
            <person name="Holt S."/>
            <person name="Cochrane G."/>
            <person name="Meng A."/>
            <person name="Brown T."/>
            <person name="Cohen L."/>
        </authorList>
    </citation>
    <scope>NUCLEOTIDE SEQUENCE</scope>
    <source>
        <strain evidence="3">NIES-381</strain>
    </source>
</reference>
<keyword evidence="1" id="KW-1133">Transmembrane helix</keyword>
<dbReference type="GO" id="GO:0006629">
    <property type="term" value="P:lipid metabolic process"/>
    <property type="evidence" value="ECO:0007669"/>
    <property type="project" value="InterPro"/>
</dbReference>
<keyword evidence="1" id="KW-0472">Membrane</keyword>
<name>A0A7S1IVP3_9EUGL</name>
<feature type="transmembrane region" description="Helical" evidence="1">
    <location>
        <begin position="104"/>
        <end position="124"/>
    </location>
</feature>
<feature type="domain" description="Fatty acid desaturase" evidence="2">
    <location>
        <begin position="109"/>
        <end position="349"/>
    </location>
</feature>
<dbReference type="Pfam" id="PF00487">
    <property type="entry name" value="FA_desaturase"/>
    <property type="match status" value="1"/>
</dbReference>
<feature type="transmembrane region" description="Helical" evidence="1">
    <location>
        <begin position="250"/>
        <end position="269"/>
    </location>
</feature>
<sequence>MCPVKPLQYAKLTRKHRFETDAIPDATADAWDHIKKNHPHFPAIVNDVIAERQEAYVRLPTSVEKWFIDNALEDPRDVLMISTMFNILCSIVLAYTAVSFFPHPMLSVVLVFLHLLGFGSRFILMLHYSAHRHIWKRTLNKPVRFVLDNLFPQIFSPFFGIPYGMYYAHHVICHHVENNVFEEDVSSTEPYQRDNLLHFFHYYAKYFCCIVTIPYYAWRKQRYETAVFVATSMIVGVVCYYHLWMCAGTVGYFFRWHVFPLLFVMALFLMQGNWSQHIFVHPQIATIPQKKSSYIYNCYLTYQCMNATLNLRSFNDGYHVTHHIQSRLHWSELASDFMNNIDKYAEHDVIIFDGLFFDAIGALVFLGRYIPSCWTYIAKHYVHLGPHKLTTEEVVAKLKSRLAPIDRSKCKA</sequence>
<feature type="transmembrane region" description="Helical" evidence="1">
    <location>
        <begin position="225"/>
        <end position="244"/>
    </location>
</feature>
<accession>A0A7S1IVP3</accession>
<gene>
    <name evidence="3" type="ORF">EGYM00392_LOCUS35612</name>
</gene>
<evidence type="ECO:0000313" key="3">
    <source>
        <dbReference type="EMBL" id="CAD9024487.1"/>
    </source>
</evidence>
<dbReference type="PANTHER" id="PTHR36459:SF1">
    <property type="entry name" value="FATTY ACID DESATURASE DOMAIN-CONTAINING PROTEIN-RELATED"/>
    <property type="match status" value="1"/>
</dbReference>
<proteinExistence type="predicted"/>
<dbReference type="AlphaFoldDB" id="A0A7S1IVP3"/>
<protein>
    <recommendedName>
        <fullName evidence="2">Fatty acid desaturase domain-containing protein</fullName>
    </recommendedName>
</protein>
<keyword evidence="1" id="KW-0812">Transmembrane</keyword>
<feature type="transmembrane region" description="Helical" evidence="1">
    <location>
        <begin position="200"/>
        <end position="218"/>
    </location>
</feature>
<evidence type="ECO:0000256" key="1">
    <source>
        <dbReference type="SAM" id="Phobius"/>
    </source>
</evidence>
<dbReference type="EMBL" id="HBGA01095281">
    <property type="protein sequence ID" value="CAD9024487.1"/>
    <property type="molecule type" value="Transcribed_RNA"/>
</dbReference>
<dbReference type="PANTHER" id="PTHR36459">
    <property type="entry name" value="ORF"/>
    <property type="match status" value="1"/>
</dbReference>
<evidence type="ECO:0000259" key="2">
    <source>
        <dbReference type="Pfam" id="PF00487"/>
    </source>
</evidence>
<feature type="transmembrane region" description="Helical" evidence="1">
    <location>
        <begin position="78"/>
        <end position="98"/>
    </location>
</feature>